<keyword evidence="15" id="KW-1185">Reference proteome</keyword>
<dbReference type="Gene3D" id="3.90.190.20">
    <property type="entry name" value="Mur ligase, C-terminal domain"/>
    <property type="match status" value="1"/>
</dbReference>
<gene>
    <name evidence="10" type="primary">murF</name>
    <name evidence="14" type="ORF">EKG37_07315</name>
</gene>
<dbReference type="GO" id="GO:0008766">
    <property type="term" value="F:UDP-N-acetylmuramoylalanyl-D-glutamyl-2,6-diaminopimelate-D-alanyl-D-alanine ligase activity"/>
    <property type="evidence" value="ECO:0007669"/>
    <property type="project" value="RHEA"/>
</dbReference>
<evidence type="ECO:0000256" key="9">
    <source>
        <dbReference type="ARBA" id="ARBA00023316"/>
    </source>
</evidence>
<dbReference type="InterPro" id="IPR004101">
    <property type="entry name" value="Mur_ligase_C"/>
</dbReference>
<evidence type="ECO:0000259" key="12">
    <source>
        <dbReference type="Pfam" id="PF02875"/>
    </source>
</evidence>
<keyword evidence="5 10" id="KW-0067">ATP-binding</keyword>
<dbReference type="GO" id="GO:0071555">
    <property type="term" value="P:cell wall organization"/>
    <property type="evidence" value="ECO:0007669"/>
    <property type="project" value="UniProtKB-KW"/>
</dbReference>
<comment type="subcellular location">
    <subcellularLocation>
        <location evidence="10 11">Cytoplasm</location>
    </subcellularLocation>
</comment>
<dbReference type="SUPFAM" id="SSF53244">
    <property type="entry name" value="MurD-like peptide ligases, peptide-binding domain"/>
    <property type="match status" value="1"/>
</dbReference>
<evidence type="ECO:0000256" key="3">
    <source>
        <dbReference type="ARBA" id="ARBA00022618"/>
    </source>
</evidence>
<dbReference type="OrthoDB" id="9801978at2"/>
<dbReference type="Pfam" id="PF08245">
    <property type="entry name" value="Mur_ligase_M"/>
    <property type="match status" value="1"/>
</dbReference>
<evidence type="ECO:0000256" key="10">
    <source>
        <dbReference type="HAMAP-Rule" id="MF_02019"/>
    </source>
</evidence>
<keyword evidence="2 10" id="KW-0436">Ligase</keyword>
<evidence type="ECO:0000256" key="5">
    <source>
        <dbReference type="ARBA" id="ARBA00022840"/>
    </source>
</evidence>
<dbReference type="HAMAP" id="MF_02019">
    <property type="entry name" value="MurF"/>
    <property type="match status" value="1"/>
</dbReference>
<dbReference type="NCBIfam" id="TIGR01143">
    <property type="entry name" value="murF"/>
    <property type="match status" value="1"/>
</dbReference>
<evidence type="ECO:0000256" key="8">
    <source>
        <dbReference type="ARBA" id="ARBA00023306"/>
    </source>
</evidence>
<dbReference type="InterPro" id="IPR051046">
    <property type="entry name" value="MurCDEF_CellWall_CoF430Synth"/>
</dbReference>
<dbReference type="RefSeq" id="WP_126407846.1">
    <property type="nucleotide sequence ID" value="NZ_RXNT01000004.1"/>
</dbReference>
<dbReference type="EC" id="6.3.2.10" evidence="10 11"/>
<dbReference type="InterPro" id="IPR035911">
    <property type="entry name" value="MurE/MurF_N"/>
</dbReference>
<evidence type="ECO:0000256" key="11">
    <source>
        <dbReference type="RuleBase" id="RU004136"/>
    </source>
</evidence>
<dbReference type="AlphaFoldDB" id="A0A431WER2"/>
<dbReference type="Gene3D" id="3.40.1390.10">
    <property type="entry name" value="MurE/MurF, N-terminal domain"/>
    <property type="match status" value="1"/>
</dbReference>
<accession>A0A431WER2</accession>
<keyword evidence="6 10" id="KW-0133">Cell shape</keyword>
<keyword evidence="7 10" id="KW-0573">Peptidoglycan synthesis</keyword>
<evidence type="ECO:0000256" key="4">
    <source>
        <dbReference type="ARBA" id="ARBA00022741"/>
    </source>
</evidence>
<evidence type="ECO:0000313" key="14">
    <source>
        <dbReference type="EMBL" id="RTR34013.1"/>
    </source>
</evidence>
<dbReference type="PANTHER" id="PTHR43024">
    <property type="entry name" value="UDP-N-ACETYLMURAMOYL-TRIPEPTIDE--D-ALANYL-D-ALANINE LIGASE"/>
    <property type="match status" value="1"/>
</dbReference>
<reference evidence="14 15" key="1">
    <citation type="submission" date="2018-12" db="EMBL/GenBank/DDBJ databases">
        <title>Bacillus yapensis draft genome sequence.</title>
        <authorList>
            <person name="Yu L."/>
            <person name="Xu X."/>
            <person name="Tang X."/>
        </authorList>
    </citation>
    <scope>NUCLEOTIDE SEQUENCE [LARGE SCALE GENOMIC DNA]</scope>
    <source>
        <strain evidence="14 15">XXST-01</strain>
    </source>
</reference>
<keyword evidence="1 10" id="KW-0963">Cytoplasm</keyword>
<dbReference type="SUPFAM" id="SSF53623">
    <property type="entry name" value="MurD-like peptide ligases, catalytic domain"/>
    <property type="match status" value="1"/>
</dbReference>
<dbReference type="InterPro" id="IPR036615">
    <property type="entry name" value="Mur_ligase_C_dom_sf"/>
</dbReference>
<proteinExistence type="inferred from homology"/>
<feature type="domain" description="Mur ligase central" evidence="13">
    <location>
        <begin position="110"/>
        <end position="297"/>
    </location>
</feature>
<dbReference type="InterPro" id="IPR013221">
    <property type="entry name" value="Mur_ligase_cen"/>
</dbReference>
<dbReference type="GO" id="GO:0009252">
    <property type="term" value="P:peptidoglycan biosynthetic process"/>
    <property type="evidence" value="ECO:0007669"/>
    <property type="project" value="UniProtKB-UniRule"/>
</dbReference>
<dbReference type="SUPFAM" id="SSF63418">
    <property type="entry name" value="MurE/MurF N-terminal domain"/>
    <property type="match status" value="1"/>
</dbReference>
<name>A0A431WER2_9BACI</name>
<comment type="caution">
    <text evidence="14">The sequence shown here is derived from an EMBL/GenBank/DDBJ whole genome shotgun (WGS) entry which is preliminary data.</text>
</comment>
<keyword evidence="4 10" id="KW-0547">Nucleotide-binding</keyword>
<dbReference type="GO" id="GO:0047480">
    <property type="term" value="F:UDP-N-acetylmuramoyl-tripeptide-D-alanyl-D-alanine ligase activity"/>
    <property type="evidence" value="ECO:0007669"/>
    <property type="project" value="UniProtKB-UniRule"/>
</dbReference>
<protein>
    <recommendedName>
        <fullName evidence="10 11">UDP-N-acetylmuramoyl-tripeptide--D-alanyl-D-alanine ligase</fullName>
        <ecNumber evidence="10 11">6.3.2.10</ecNumber>
    </recommendedName>
    <alternativeName>
        <fullName evidence="10">D-alanyl-D-alanine-adding enzyme</fullName>
    </alternativeName>
</protein>
<evidence type="ECO:0000256" key="6">
    <source>
        <dbReference type="ARBA" id="ARBA00022960"/>
    </source>
</evidence>
<dbReference type="GO" id="GO:0005524">
    <property type="term" value="F:ATP binding"/>
    <property type="evidence" value="ECO:0007669"/>
    <property type="project" value="UniProtKB-UniRule"/>
</dbReference>
<evidence type="ECO:0000256" key="2">
    <source>
        <dbReference type="ARBA" id="ARBA00022598"/>
    </source>
</evidence>
<evidence type="ECO:0000256" key="1">
    <source>
        <dbReference type="ARBA" id="ARBA00022490"/>
    </source>
</evidence>
<feature type="domain" description="Mur ligase C-terminal" evidence="12">
    <location>
        <begin position="320"/>
        <end position="446"/>
    </location>
</feature>
<feature type="binding site" evidence="10">
    <location>
        <begin position="112"/>
        <end position="118"/>
    </location>
    <ligand>
        <name>ATP</name>
        <dbReference type="ChEBI" id="CHEBI:30616"/>
    </ligand>
</feature>
<evidence type="ECO:0000259" key="13">
    <source>
        <dbReference type="Pfam" id="PF08245"/>
    </source>
</evidence>
<dbReference type="PANTHER" id="PTHR43024:SF1">
    <property type="entry name" value="UDP-N-ACETYLMURAMOYL-TRIPEPTIDE--D-ALANYL-D-ALANINE LIGASE"/>
    <property type="match status" value="1"/>
</dbReference>
<comment type="function">
    <text evidence="10 11">Involved in cell wall formation. Catalyzes the final step in the synthesis of UDP-N-acetylmuramoyl-pentapeptide, the precursor of murein.</text>
</comment>
<sequence>MIKRSLKAIKVMINGEGLEEKFESVMVEGVSIDSRTVKKGNLFIPIIRIKDGHNYVLEAMKNGAIAALWEKNRSNPPKDIPLIFVDNTLLALQSLASSYRNQLSIKVIGITGSNGKTTTKDMVNSIVSTSFNVHKTRGNLNSQIGLPLTILEVSEDDEIVVLEMGMSERGQIEQLSKIAQPDIAIITMIGLSHIATLGSREEIAKAKLEILAGLKENGLFIFYGDEPLLNEVKYTYNTSRIRFITFGVSTDNDIYASSVFEESGEYKFFINNRNASLYTVPLMGKHNVQNALAAISVGKELGIKEENIVSGLKNLTITEMRMQKLISKSGYTIINDAWNASPNSVTAAIEAFQELRHYNKKIIVLGDMLELGAKEEDYHKEIGQIIDPDRIDYLITYGPLSKHTANEAKKTFGKERVKHFTDKKEIVELIKDITMENDIILVKGSRGMALEEIVNLLL</sequence>
<dbReference type="InterPro" id="IPR036565">
    <property type="entry name" value="Mur-like_cat_sf"/>
</dbReference>
<dbReference type="Proteomes" id="UP000271374">
    <property type="component" value="Unassembled WGS sequence"/>
</dbReference>
<evidence type="ECO:0000313" key="15">
    <source>
        <dbReference type="Proteomes" id="UP000271374"/>
    </source>
</evidence>
<comment type="pathway">
    <text evidence="10 11">Cell wall biogenesis; peptidoglycan biosynthesis.</text>
</comment>
<organism evidence="14 15">
    <name type="scientific">Bacillus yapensis</name>
    <dbReference type="NCBI Taxonomy" id="2492960"/>
    <lineage>
        <taxon>Bacteria</taxon>
        <taxon>Bacillati</taxon>
        <taxon>Bacillota</taxon>
        <taxon>Bacilli</taxon>
        <taxon>Bacillales</taxon>
        <taxon>Bacillaceae</taxon>
        <taxon>Bacillus</taxon>
    </lineage>
</organism>
<dbReference type="Gene3D" id="3.40.1190.10">
    <property type="entry name" value="Mur-like, catalytic domain"/>
    <property type="match status" value="1"/>
</dbReference>
<dbReference type="GO" id="GO:0051301">
    <property type="term" value="P:cell division"/>
    <property type="evidence" value="ECO:0007669"/>
    <property type="project" value="UniProtKB-KW"/>
</dbReference>
<keyword evidence="3 10" id="KW-0132">Cell division</keyword>
<keyword evidence="9 10" id="KW-0961">Cell wall biogenesis/degradation</keyword>
<keyword evidence="8 10" id="KW-0131">Cell cycle</keyword>
<dbReference type="Pfam" id="PF02875">
    <property type="entry name" value="Mur_ligase_C"/>
    <property type="match status" value="1"/>
</dbReference>
<dbReference type="EMBL" id="RXNT01000004">
    <property type="protein sequence ID" value="RTR34013.1"/>
    <property type="molecule type" value="Genomic_DNA"/>
</dbReference>
<dbReference type="InterPro" id="IPR005863">
    <property type="entry name" value="UDP-N-AcMur_synth"/>
</dbReference>
<dbReference type="GO" id="GO:0005737">
    <property type="term" value="C:cytoplasm"/>
    <property type="evidence" value="ECO:0007669"/>
    <property type="project" value="UniProtKB-SubCell"/>
</dbReference>
<dbReference type="UniPathway" id="UPA00219"/>
<evidence type="ECO:0000256" key="7">
    <source>
        <dbReference type="ARBA" id="ARBA00022984"/>
    </source>
</evidence>
<dbReference type="GO" id="GO:0008360">
    <property type="term" value="P:regulation of cell shape"/>
    <property type="evidence" value="ECO:0007669"/>
    <property type="project" value="UniProtKB-KW"/>
</dbReference>
<comment type="catalytic activity">
    <reaction evidence="10 11">
        <text>D-alanyl-D-alanine + UDP-N-acetyl-alpha-D-muramoyl-L-alanyl-gamma-D-glutamyl-meso-2,6-diaminopimelate + ATP = UDP-N-acetyl-alpha-D-muramoyl-L-alanyl-gamma-D-glutamyl-meso-2,6-diaminopimeloyl-D-alanyl-D-alanine + ADP + phosphate + H(+)</text>
        <dbReference type="Rhea" id="RHEA:28374"/>
        <dbReference type="ChEBI" id="CHEBI:15378"/>
        <dbReference type="ChEBI" id="CHEBI:30616"/>
        <dbReference type="ChEBI" id="CHEBI:43474"/>
        <dbReference type="ChEBI" id="CHEBI:57822"/>
        <dbReference type="ChEBI" id="CHEBI:61386"/>
        <dbReference type="ChEBI" id="CHEBI:83905"/>
        <dbReference type="ChEBI" id="CHEBI:456216"/>
        <dbReference type="EC" id="6.3.2.10"/>
    </reaction>
</comment>
<comment type="similarity">
    <text evidence="10">Belongs to the MurCDEF family. MurF subfamily.</text>
</comment>